<accession>T1IKT4</accession>
<evidence type="ECO:0000256" key="1">
    <source>
        <dbReference type="SAM" id="MobiDB-lite"/>
    </source>
</evidence>
<dbReference type="EnsemblMetazoa" id="SMAR001540-RA">
    <property type="protein sequence ID" value="SMAR001540-PA"/>
    <property type="gene ID" value="SMAR001540"/>
</dbReference>
<dbReference type="Proteomes" id="UP000014500">
    <property type="component" value="Unassembled WGS sequence"/>
</dbReference>
<feature type="region of interest" description="Disordered" evidence="1">
    <location>
        <begin position="66"/>
        <end position="170"/>
    </location>
</feature>
<proteinExistence type="predicted"/>
<name>T1IKT4_STRMM</name>
<evidence type="ECO:0000313" key="2">
    <source>
        <dbReference type="EnsemblMetazoa" id="SMAR001540-PA"/>
    </source>
</evidence>
<protein>
    <submittedName>
        <fullName evidence="2">Uncharacterized protein</fullName>
    </submittedName>
</protein>
<sequence length="310" mass="33806">MSDVFFNKEKIKDQRRTPKQWLSMPSNFRLTMKRQEVQNVNFNHTVTINTASVLSTNAHVIADADGKKSSTTLSATMSNRTSVTASSASTKPSAPMTNRASVIASSASTKPSTASMSRTSATASSASTKPSAASMSCTSVTASTASNESSATIMSRTSVTNSTASNEPSAASMSCTSVTALTSTTKSSDMMEITTFDGNIEVFFRQGRCPNITHRLFRPNRGQIVAHRPYRVMDLADGLSFVLEDICCCEHKRPNTSIAQWKLVKTPKIAYVRFLKIRRETSFFMPHMIARCRPVVRDVPSSIGPRDMVE</sequence>
<feature type="compositionally biased region" description="Low complexity" evidence="1">
    <location>
        <begin position="78"/>
        <end position="94"/>
    </location>
</feature>
<dbReference type="AlphaFoldDB" id="T1IKT4"/>
<dbReference type="HOGENOM" id="CLU_898104_0_0_1"/>
<feature type="compositionally biased region" description="Polar residues" evidence="1">
    <location>
        <begin position="153"/>
        <end position="170"/>
    </location>
</feature>
<reference evidence="2" key="2">
    <citation type="submission" date="2015-02" db="UniProtKB">
        <authorList>
            <consortium name="EnsemblMetazoa"/>
        </authorList>
    </citation>
    <scope>IDENTIFICATION</scope>
</reference>
<organism evidence="2 3">
    <name type="scientific">Strigamia maritima</name>
    <name type="common">European centipede</name>
    <name type="synonym">Geophilus maritimus</name>
    <dbReference type="NCBI Taxonomy" id="126957"/>
    <lineage>
        <taxon>Eukaryota</taxon>
        <taxon>Metazoa</taxon>
        <taxon>Ecdysozoa</taxon>
        <taxon>Arthropoda</taxon>
        <taxon>Myriapoda</taxon>
        <taxon>Chilopoda</taxon>
        <taxon>Pleurostigmophora</taxon>
        <taxon>Geophilomorpha</taxon>
        <taxon>Linotaeniidae</taxon>
        <taxon>Strigamia</taxon>
    </lineage>
</organism>
<reference evidence="3" key="1">
    <citation type="submission" date="2011-05" db="EMBL/GenBank/DDBJ databases">
        <authorList>
            <person name="Richards S.R."/>
            <person name="Qu J."/>
            <person name="Jiang H."/>
            <person name="Jhangiani S.N."/>
            <person name="Agravi P."/>
            <person name="Goodspeed R."/>
            <person name="Gross S."/>
            <person name="Mandapat C."/>
            <person name="Jackson L."/>
            <person name="Mathew T."/>
            <person name="Pu L."/>
            <person name="Thornton R."/>
            <person name="Saada N."/>
            <person name="Wilczek-Boney K.B."/>
            <person name="Lee S."/>
            <person name="Kovar C."/>
            <person name="Wu Y."/>
            <person name="Scherer S.E."/>
            <person name="Worley K.C."/>
            <person name="Muzny D.M."/>
            <person name="Gibbs R."/>
        </authorList>
    </citation>
    <scope>NUCLEOTIDE SEQUENCE</scope>
    <source>
        <strain evidence="3">Brora</strain>
    </source>
</reference>
<evidence type="ECO:0000313" key="3">
    <source>
        <dbReference type="Proteomes" id="UP000014500"/>
    </source>
</evidence>
<feature type="compositionally biased region" description="Low complexity" evidence="1">
    <location>
        <begin position="104"/>
        <end position="152"/>
    </location>
</feature>
<dbReference type="EMBL" id="JH430635">
    <property type="status" value="NOT_ANNOTATED_CDS"/>
    <property type="molecule type" value="Genomic_DNA"/>
</dbReference>
<keyword evidence="3" id="KW-1185">Reference proteome</keyword>